<evidence type="ECO:0000313" key="3">
    <source>
        <dbReference type="Proteomes" id="UP000294947"/>
    </source>
</evidence>
<gene>
    <name evidence="2" type="ORF">E1288_13775</name>
</gene>
<proteinExistence type="predicted"/>
<dbReference type="EMBL" id="SMKW01000015">
    <property type="protein sequence ID" value="TDD51641.1"/>
    <property type="molecule type" value="Genomic_DNA"/>
</dbReference>
<feature type="compositionally biased region" description="Basic residues" evidence="1">
    <location>
        <begin position="1"/>
        <end position="20"/>
    </location>
</feature>
<evidence type="ECO:0000313" key="2">
    <source>
        <dbReference type="EMBL" id="TDD51641.1"/>
    </source>
</evidence>
<organism evidence="2 3">
    <name type="scientific">Saccharopolyspora elongata</name>
    <dbReference type="NCBI Taxonomy" id="2530387"/>
    <lineage>
        <taxon>Bacteria</taxon>
        <taxon>Bacillati</taxon>
        <taxon>Actinomycetota</taxon>
        <taxon>Actinomycetes</taxon>
        <taxon>Pseudonocardiales</taxon>
        <taxon>Pseudonocardiaceae</taxon>
        <taxon>Saccharopolyspora</taxon>
    </lineage>
</organism>
<evidence type="ECO:0000256" key="1">
    <source>
        <dbReference type="SAM" id="MobiDB-lite"/>
    </source>
</evidence>
<sequence>MRARRRFRAKSPPSRIRHSRPNSSGSTAPRNVTTNPSAAAYAVYLGAAALSSAAAAPEDVKSYVDTALESFGVPANR</sequence>
<reference evidence="2 3" key="1">
    <citation type="submission" date="2019-03" db="EMBL/GenBank/DDBJ databases">
        <title>Draft genome sequences of novel Actinobacteria.</title>
        <authorList>
            <person name="Sahin N."/>
            <person name="Ay H."/>
            <person name="Saygin H."/>
        </authorList>
    </citation>
    <scope>NUCLEOTIDE SEQUENCE [LARGE SCALE GENOMIC DNA]</scope>
    <source>
        <strain evidence="2 3">7K502</strain>
    </source>
</reference>
<protein>
    <submittedName>
        <fullName evidence="2">Uncharacterized protein</fullName>
    </submittedName>
</protein>
<name>A0A4R4Z142_9PSEU</name>
<dbReference type="RefSeq" id="WP_132484968.1">
    <property type="nucleotide sequence ID" value="NZ_SMKW01000015.1"/>
</dbReference>
<feature type="region of interest" description="Disordered" evidence="1">
    <location>
        <begin position="1"/>
        <end position="33"/>
    </location>
</feature>
<keyword evidence="3" id="KW-1185">Reference proteome</keyword>
<feature type="compositionally biased region" description="Polar residues" evidence="1">
    <location>
        <begin position="21"/>
        <end position="33"/>
    </location>
</feature>
<dbReference type="Proteomes" id="UP000294947">
    <property type="component" value="Unassembled WGS sequence"/>
</dbReference>
<accession>A0A4R4Z142</accession>
<comment type="caution">
    <text evidence="2">The sequence shown here is derived from an EMBL/GenBank/DDBJ whole genome shotgun (WGS) entry which is preliminary data.</text>
</comment>
<dbReference type="AlphaFoldDB" id="A0A4R4Z142"/>